<organism evidence="11 12">
    <name type="scientific">Virgisporangium aurantiacum</name>
    <dbReference type="NCBI Taxonomy" id="175570"/>
    <lineage>
        <taxon>Bacteria</taxon>
        <taxon>Bacillati</taxon>
        <taxon>Actinomycetota</taxon>
        <taxon>Actinomycetes</taxon>
        <taxon>Micromonosporales</taxon>
        <taxon>Micromonosporaceae</taxon>
        <taxon>Virgisporangium</taxon>
    </lineage>
</organism>
<dbReference type="GO" id="GO:0046872">
    <property type="term" value="F:metal ion binding"/>
    <property type="evidence" value="ECO:0007669"/>
    <property type="project" value="UniProtKB-KW"/>
</dbReference>
<dbReference type="InterPro" id="IPR015797">
    <property type="entry name" value="NUDIX_hydrolase-like_dom_sf"/>
</dbReference>
<comment type="similarity">
    <text evidence="3">Belongs to the Nudix hydrolase family. NudC subfamily.</text>
</comment>
<dbReference type="EMBL" id="BOPG01000006">
    <property type="protein sequence ID" value="GIJ53471.1"/>
    <property type="molecule type" value="Genomic_DNA"/>
</dbReference>
<evidence type="ECO:0000259" key="10">
    <source>
        <dbReference type="PROSITE" id="PS51462"/>
    </source>
</evidence>
<keyword evidence="7" id="KW-0460">Magnesium</keyword>
<comment type="cofactor">
    <cofactor evidence="1">
        <name>Mg(2+)</name>
        <dbReference type="ChEBI" id="CHEBI:18420"/>
    </cofactor>
</comment>
<dbReference type="NCBIfam" id="NF001299">
    <property type="entry name" value="PRK00241.1"/>
    <property type="match status" value="1"/>
</dbReference>
<sequence length="298" mass="32475">MDPGPLLFGGGLDRAAHRRTDQAWLDEAWAKARVLVVDEGRALVRDDALVYLDAAQAPEGERYFLGVDTDDTPYFAVAAETPEIPDAKKRDLRGVGLTLNQRDVAILATAVALANWHVRHAYSPLSGQPTTLGEAGWTRLSDDGSETFWPRTDPAVIMLVHDGVAGPEGRCLLGHNAAWTAPGWENRYSCLAGFVEPGESAEASVAREVFEEVGVEVHDISYVSSQPWPFPGSIMLGFHAVADPAAELTFDETEISHARWFTRAEIRAVLADEESADFGLPTPISIAHYLVKTWAEQA</sequence>
<dbReference type="CDD" id="cd03429">
    <property type="entry name" value="NUDIX_NADH_pyrophosphatase_Nudt13"/>
    <property type="match status" value="1"/>
</dbReference>
<evidence type="ECO:0000256" key="2">
    <source>
        <dbReference type="ARBA" id="ARBA00001947"/>
    </source>
</evidence>
<dbReference type="Proteomes" id="UP000612585">
    <property type="component" value="Unassembled WGS sequence"/>
</dbReference>
<keyword evidence="6 11" id="KW-0378">Hydrolase</keyword>
<dbReference type="GO" id="GO:0005829">
    <property type="term" value="C:cytosol"/>
    <property type="evidence" value="ECO:0007669"/>
    <property type="project" value="TreeGrafter"/>
</dbReference>
<dbReference type="GO" id="GO:0035529">
    <property type="term" value="F:NADH pyrophosphatase activity"/>
    <property type="evidence" value="ECO:0007669"/>
    <property type="project" value="TreeGrafter"/>
</dbReference>
<accession>A0A8J4DXD9</accession>
<evidence type="ECO:0000256" key="6">
    <source>
        <dbReference type="ARBA" id="ARBA00022801"/>
    </source>
</evidence>
<dbReference type="InterPro" id="IPR000086">
    <property type="entry name" value="NUDIX_hydrolase_dom"/>
</dbReference>
<dbReference type="Gene3D" id="3.90.79.20">
    <property type="match status" value="1"/>
</dbReference>
<dbReference type="GO" id="GO:0006742">
    <property type="term" value="P:NADP+ catabolic process"/>
    <property type="evidence" value="ECO:0007669"/>
    <property type="project" value="TreeGrafter"/>
</dbReference>
<evidence type="ECO:0000256" key="9">
    <source>
        <dbReference type="ARBA" id="ARBA00023679"/>
    </source>
</evidence>
<evidence type="ECO:0000256" key="8">
    <source>
        <dbReference type="ARBA" id="ARBA00023027"/>
    </source>
</evidence>
<keyword evidence="8" id="KW-0520">NAD</keyword>
<feature type="domain" description="Nudix hydrolase" evidence="10">
    <location>
        <begin position="150"/>
        <end position="284"/>
    </location>
</feature>
<dbReference type="PROSITE" id="PS51462">
    <property type="entry name" value="NUDIX"/>
    <property type="match status" value="1"/>
</dbReference>
<evidence type="ECO:0000256" key="1">
    <source>
        <dbReference type="ARBA" id="ARBA00001946"/>
    </source>
</evidence>
<dbReference type="InterPro" id="IPR015375">
    <property type="entry name" value="NADH_PPase-like_N"/>
</dbReference>
<dbReference type="Pfam" id="PF00293">
    <property type="entry name" value="NUDIX"/>
    <property type="match status" value="1"/>
</dbReference>
<evidence type="ECO:0000256" key="4">
    <source>
        <dbReference type="ARBA" id="ARBA00012381"/>
    </source>
</evidence>
<reference evidence="11" key="1">
    <citation type="submission" date="2021-01" db="EMBL/GenBank/DDBJ databases">
        <title>Whole genome shotgun sequence of Virgisporangium aurantiacum NBRC 16421.</title>
        <authorList>
            <person name="Komaki H."/>
            <person name="Tamura T."/>
        </authorList>
    </citation>
    <scope>NUCLEOTIDE SEQUENCE</scope>
    <source>
        <strain evidence="11">NBRC 16421</strain>
    </source>
</reference>
<dbReference type="GO" id="GO:0019677">
    <property type="term" value="P:NAD+ catabolic process"/>
    <property type="evidence" value="ECO:0007669"/>
    <property type="project" value="TreeGrafter"/>
</dbReference>
<dbReference type="InterPro" id="IPR049734">
    <property type="entry name" value="NudC-like_C"/>
</dbReference>
<dbReference type="AlphaFoldDB" id="A0A8J4DXD9"/>
<comment type="cofactor">
    <cofactor evidence="2">
        <name>Zn(2+)</name>
        <dbReference type="ChEBI" id="CHEBI:29105"/>
    </cofactor>
</comment>
<dbReference type="EC" id="3.6.1.22" evidence="4"/>
<dbReference type="InterPro" id="IPR050241">
    <property type="entry name" value="NAD-cap_RNA_hydrolase_NudC"/>
</dbReference>
<dbReference type="Gene3D" id="3.90.79.10">
    <property type="entry name" value="Nucleoside Triphosphate Pyrophosphohydrolase"/>
    <property type="match status" value="1"/>
</dbReference>
<dbReference type="Pfam" id="PF09296">
    <property type="entry name" value="NUDIX-like"/>
    <property type="match status" value="1"/>
</dbReference>
<gene>
    <name evidence="11" type="ORF">Vau01_009870</name>
</gene>
<proteinExistence type="inferred from homology"/>
<dbReference type="PANTHER" id="PTHR42904">
    <property type="entry name" value="NUDIX HYDROLASE, NUDC SUBFAMILY"/>
    <property type="match status" value="1"/>
</dbReference>
<keyword evidence="12" id="KW-1185">Reference proteome</keyword>
<dbReference type="RefSeq" id="WP_203987677.1">
    <property type="nucleotide sequence ID" value="NZ_BOPG01000006.1"/>
</dbReference>
<comment type="catalytic activity">
    <reaction evidence="9">
        <text>a 5'-end NAD(+)-phospho-ribonucleoside in mRNA + H2O = a 5'-end phospho-adenosine-phospho-ribonucleoside in mRNA + beta-nicotinamide D-ribonucleotide + 2 H(+)</text>
        <dbReference type="Rhea" id="RHEA:60876"/>
        <dbReference type="Rhea" id="RHEA-COMP:15698"/>
        <dbReference type="Rhea" id="RHEA-COMP:15719"/>
        <dbReference type="ChEBI" id="CHEBI:14649"/>
        <dbReference type="ChEBI" id="CHEBI:15377"/>
        <dbReference type="ChEBI" id="CHEBI:15378"/>
        <dbReference type="ChEBI" id="CHEBI:144029"/>
        <dbReference type="ChEBI" id="CHEBI:144051"/>
    </reaction>
    <physiologicalReaction direction="left-to-right" evidence="9">
        <dbReference type="Rhea" id="RHEA:60877"/>
    </physiologicalReaction>
</comment>
<dbReference type="SUPFAM" id="SSF55811">
    <property type="entry name" value="Nudix"/>
    <property type="match status" value="1"/>
</dbReference>
<evidence type="ECO:0000313" key="11">
    <source>
        <dbReference type="EMBL" id="GIJ53471.1"/>
    </source>
</evidence>
<dbReference type="PANTHER" id="PTHR42904:SF6">
    <property type="entry name" value="NAD-CAPPED RNA HYDROLASE NUDT12"/>
    <property type="match status" value="1"/>
</dbReference>
<evidence type="ECO:0000256" key="3">
    <source>
        <dbReference type="ARBA" id="ARBA00009595"/>
    </source>
</evidence>
<name>A0A8J4DXD9_9ACTN</name>
<evidence type="ECO:0000256" key="5">
    <source>
        <dbReference type="ARBA" id="ARBA00022723"/>
    </source>
</evidence>
<keyword evidence="5" id="KW-0479">Metal-binding</keyword>
<evidence type="ECO:0000256" key="7">
    <source>
        <dbReference type="ARBA" id="ARBA00022842"/>
    </source>
</evidence>
<comment type="caution">
    <text evidence="11">The sequence shown here is derived from an EMBL/GenBank/DDBJ whole genome shotgun (WGS) entry which is preliminary data.</text>
</comment>
<protein>
    <recommendedName>
        <fullName evidence="4">NAD(+) diphosphatase</fullName>
        <ecNumber evidence="4">3.6.1.22</ecNumber>
    </recommendedName>
</protein>
<evidence type="ECO:0000313" key="12">
    <source>
        <dbReference type="Proteomes" id="UP000612585"/>
    </source>
</evidence>